<evidence type="ECO:0000256" key="3">
    <source>
        <dbReference type="SAM" id="SignalP"/>
    </source>
</evidence>
<name>A0A7I8IL32_SPIIN</name>
<comment type="similarity">
    <text evidence="1">Belongs to the fasciclin-like AGP family.</text>
</comment>
<reference evidence="5 6" key="1">
    <citation type="submission" date="2019-12" db="EMBL/GenBank/DDBJ databases">
        <authorList>
            <person name="Scholz U."/>
            <person name="Mascher M."/>
            <person name="Fiebig A."/>
        </authorList>
    </citation>
    <scope>NUCLEOTIDE SEQUENCE</scope>
</reference>
<dbReference type="EMBL" id="CACRZD030000004">
    <property type="protein sequence ID" value="CAA6658455.1"/>
    <property type="molecule type" value="Genomic_DNA"/>
</dbReference>
<dbReference type="SMART" id="SM00554">
    <property type="entry name" value="FAS1"/>
    <property type="match status" value="1"/>
</dbReference>
<feature type="compositionally biased region" description="Low complexity" evidence="2">
    <location>
        <begin position="182"/>
        <end position="199"/>
    </location>
</feature>
<evidence type="ECO:0000256" key="2">
    <source>
        <dbReference type="SAM" id="MobiDB-lite"/>
    </source>
</evidence>
<dbReference type="Pfam" id="PF02469">
    <property type="entry name" value="Fasciclin"/>
    <property type="match status" value="1"/>
</dbReference>
<evidence type="ECO:0000256" key="1">
    <source>
        <dbReference type="ARBA" id="ARBA00007843"/>
    </source>
</evidence>
<dbReference type="AlphaFoldDB" id="A0A7I8IL32"/>
<feature type="compositionally biased region" description="Low complexity" evidence="2">
    <location>
        <begin position="126"/>
        <end position="154"/>
    </location>
</feature>
<feature type="chain" id="PRO_5029635514" description="FAS1 domain-containing protein" evidence="3">
    <location>
        <begin position="19"/>
        <end position="398"/>
    </location>
</feature>
<dbReference type="InterPro" id="IPR044654">
    <property type="entry name" value="FLA15/16/17/18"/>
</dbReference>
<dbReference type="InterPro" id="IPR036378">
    <property type="entry name" value="FAS1_dom_sf"/>
</dbReference>
<feature type="compositionally biased region" description="Pro residues" evidence="2">
    <location>
        <begin position="164"/>
        <end position="181"/>
    </location>
</feature>
<evidence type="ECO:0000313" key="5">
    <source>
        <dbReference type="EMBL" id="CAA2618733.1"/>
    </source>
</evidence>
<dbReference type="InterPro" id="IPR000782">
    <property type="entry name" value="FAS1_domain"/>
</dbReference>
<accession>A0A7I8IL32</accession>
<sequence>MGTRGAAALLLLIFSASALPSNYSSSSRSSSMLAALLDSPYTELAELVEKALLLPELEALVGKHNLTIFAPLNEVLHPELRRFLLQLGNLPCLRALLLSHLLPSASPPPPGPPAPAPSPSSPSTPPTASSSAAAAAASSSSTSPPSFSRRLPSPRWRHPRPRPPPRPPFRPASLQPPPLPAMPISSSTSAAAAALVVTPSPSPPGPAKGGGNRWSGRRRVRSFMDALVQYGGYGEMADVLVNLTAVAAEMGRLVAEGYVLTVLVPSDEAMGRVAAGERLSEAGAPEKMVYYHLIAEYQTEESMYTAVRRWGKVSYETLRVPYRVGGGAAYLVGPDIYTDGRISVQGIDAVLFPRRRRNGLRRRRRNPPSRQGEIRRLMEAACGVFAAVGWRWSFSACR</sequence>
<feature type="signal peptide" evidence="3">
    <location>
        <begin position="1"/>
        <end position="18"/>
    </location>
</feature>
<dbReference type="PANTHER" id="PTHR32499:SF3">
    <property type="entry name" value="FASCICLIN-LIKE ARABINOGALACTAN PROTEIN 16"/>
    <property type="match status" value="1"/>
</dbReference>
<protein>
    <recommendedName>
        <fullName evidence="4">FAS1 domain-containing protein</fullName>
    </recommendedName>
</protein>
<dbReference type="SUPFAM" id="SSF82153">
    <property type="entry name" value="FAS1 domain"/>
    <property type="match status" value="2"/>
</dbReference>
<evidence type="ECO:0000313" key="6">
    <source>
        <dbReference type="Proteomes" id="UP001189122"/>
    </source>
</evidence>
<keyword evidence="3" id="KW-0732">Signal</keyword>
<dbReference type="Proteomes" id="UP001189122">
    <property type="component" value="Unassembled WGS sequence"/>
</dbReference>
<keyword evidence="6" id="KW-1185">Reference proteome</keyword>
<gene>
    <name evidence="5" type="ORF">SI7747_04004900</name>
</gene>
<dbReference type="PANTHER" id="PTHR32499">
    <property type="entry name" value="FASCICLIN-LIKE ARABINOGALACTAN PROTEIN 16"/>
    <property type="match status" value="1"/>
</dbReference>
<feature type="region of interest" description="Disordered" evidence="2">
    <location>
        <begin position="106"/>
        <end position="216"/>
    </location>
</feature>
<feature type="compositionally biased region" description="Pro residues" evidence="2">
    <location>
        <begin position="106"/>
        <end position="125"/>
    </location>
</feature>
<organism evidence="5">
    <name type="scientific">Spirodela intermedia</name>
    <name type="common">Intermediate duckweed</name>
    <dbReference type="NCBI Taxonomy" id="51605"/>
    <lineage>
        <taxon>Eukaryota</taxon>
        <taxon>Viridiplantae</taxon>
        <taxon>Streptophyta</taxon>
        <taxon>Embryophyta</taxon>
        <taxon>Tracheophyta</taxon>
        <taxon>Spermatophyta</taxon>
        <taxon>Magnoliopsida</taxon>
        <taxon>Liliopsida</taxon>
        <taxon>Araceae</taxon>
        <taxon>Lemnoideae</taxon>
        <taxon>Spirodela</taxon>
    </lineage>
</organism>
<evidence type="ECO:0000259" key="4">
    <source>
        <dbReference type="SMART" id="SM00554"/>
    </source>
</evidence>
<dbReference type="EMBL" id="LR743591">
    <property type="protein sequence ID" value="CAA2618733.1"/>
    <property type="molecule type" value="Genomic_DNA"/>
</dbReference>
<feature type="domain" description="FAS1" evidence="4">
    <location>
        <begin position="261"/>
        <end position="354"/>
    </location>
</feature>
<proteinExistence type="inferred from homology"/>